<keyword evidence="2" id="KW-1185">Reference proteome</keyword>
<proteinExistence type="predicted"/>
<comment type="caution">
    <text evidence="1">The sequence shown here is derived from an EMBL/GenBank/DDBJ whole genome shotgun (WGS) entry which is preliminary data.</text>
</comment>
<evidence type="ECO:0008006" key="3">
    <source>
        <dbReference type="Google" id="ProtNLM"/>
    </source>
</evidence>
<dbReference type="Proteomes" id="UP000274271">
    <property type="component" value="Unassembled WGS sequence"/>
</dbReference>
<dbReference type="EMBL" id="RQJP01000003">
    <property type="protein sequence ID" value="RRB13450.1"/>
    <property type="molecule type" value="Genomic_DNA"/>
</dbReference>
<sequence>MLELLETIAASLGLPFCYGAVSDLNIQADKLASKTDKLLFHEGYLSGTLSKDAQGAYSPNYDLRLWIMMRSDLADLPLTHKARLMVMKQVMYQILNRLEETEGIEAVTALRFEEGVKMKATDNPLDGIRLYGSVKVDEDTLCL</sequence>
<reference evidence="1 2" key="1">
    <citation type="submission" date="2018-11" db="EMBL/GenBank/DDBJ databases">
        <authorList>
            <person name="Zhou Z."/>
            <person name="Wang G."/>
        </authorList>
    </citation>
    <scope>NUCLEOTIDE SEQUENCE [LARGE SCALE GENOMIC DNA]</scope>
    <source>
        <strain evidence="1 2">KCTC42998</strain>
    </source>
</reference>
<dbReference type="RefSeq" id="WP_124907348.1">
    <property type="nucleotide sequence ID" value="NZ_RQJP01000003.1"/>
</dbReference>
<dbReference type="OrthoDB" id="965558at2"/>
<organism evidence="1 2">
    <name type="scientific">Larkinella knui</name>
    <dbReference type="NCBI Taxonomy" id="2025310"/>
    <lineage>
        <taxon>Bacteria</taxon>
        <taxon>Pseudomonadati</taxon>
        <taxon>Bacteroidota</taxon>
        <taxon>Cytophagia</taxon>
        <taxon>Cytophagales</taxon>
        <taxon>Spirosomataceae</taxon>
        <taxon>Larkinella</taxon>
    </lineage>
</organism>
<accession>A0A3P1CJS8</accession>
<dbReference type="AlphaFoldDB" id="A0A3P1CJS8"/>
<gene>
    <name evidence="1" type="ORF">EHT87_14330</name>
</gene>
<name>A0A3P1CJS8_9BACT</name>
<protein>
    <recommendedName>
        <fullName evidence="3">DUF3168 domain-containing protein</fullName>
    </recommendedName>
</protein>
<evidence type="ECO:0000313" key="1">
    <source>
        <dbReference type="EMBL" id="RRB13450.1"/>
    </source>
</evidence>
<evidence type="ECO:0000313" key="2">
    <source>
        <dbReference type="Proteomes" id="UP000274271"/>
    </source>
</evidence>